<keyword evidence="2" id="KW-0472">Membrane</keyword>
<feature type="compositionally biased region" description="Gly residues" evidence="1">
    <location>
        <begin position="299"/>
        <end position="314"/>
    </location>
</feature>
<dbReference type="AlphaFoldDB" id="A0A1Q2HUC1"/>
<feature type="region of interest" description="Disordered" evidence="1">
    <location>
        <begin position="182"/>
        <end position="314"/>
    </location>
</feature>
<keyword evidence="2" id="KW-1133">Transmembrane helix</keyword>
<dbReference type="EMBL" id="CP019688">
    <property type="protein sequence ID" value="AQQ14447.1"/>
    <property type="molecule type" value="Genomic_DNA"/>
</dbReference>
<proteinExistence type="predicted"/>
<protein>
    <recommendedName>
        <fullName evidence="5">Anti-sigma-D factor RsdA sigma factor binding region domain-containing protein</fullName>
    </recommendedName>
</protein>
<feature type="region of interest" description="Disordered" evidence="1">
    <location>
        <begin position="58"/>
        <end position="99"/>
    </location>
</feature>
<feature type="compositionally biased region" description="Pro residues" evidence="1">
    <location>
        <begin position="258"/>
        <end position="277"/>
    </location>
</feature>
<keyword evidence="2" id="KW-0812">Transmembrane</keyword>
<sequence length="314" mass="31816">MTRREEHHSEDAQSAPVAATDAFLDALARGEDPSNSSDPLAALLLDLKTDIDRPIAADHVFTPGRASGPSQPASLDAARQRREQSGVRPGGKKARKHGMNPWAAGLVGAAAASTVLAGAGAALYNATPDSALWGPATTVFGERAAAVELATTLKQLEVAKQEGDEDHANELLRQARELVETMKAPAQASREGAEGRGSTSTTAEPTPKTTTVTVTVTTTPEAPEPEQSQEPTQQPTPAPQPPANSPAPAQGNQGNQPVNPPAAPAPVQPRPVAPQQPSPSAAASQANVSPAQPSADSGDTGGGNGGPGGNDAGN</sequence>
<evidence type="ECO:0008006" key="5">
    <source>
        <dbReference type="Google" id="ProtNLM"/>
    </source>
</evidence>
<evidence type="ECO:0000256" key="1">
    <source>
        <dbReference type="SAM" id="MobiDB-lite"/>
    </source>
</evidence>
<keyword evidence="4" id="KW-1185">Reference proteome</keyword>
<feature type="compositionally biased region" description="Low complexity" evidence="1">
    <location>
        <begin position="278"/>
        <end position="298"/>
    </location>
</feature>
<feature type="compositionally biased region" description="Pro residues" evidence="1">
    <location>
        <begin position="234"/>
        <end position="245"/>
    </location>
</feature>
<dbReference type="Proteomes" id="UP000217209">
    <property type="component" value="Chromosome"/>
</dbReference>
<evidence type="ECO:0000313" key="4">
    <source>
        <dbReference type="Proteomes" id="UP000217209"/>
    </source>
</evidence>
<dbReference type="KEGG" id="cgv:CGLAU_02310"/>
<gene>
    <name evidence="3" type="ORF">CGLAU_02310</name>
</gene>
<reference evidence="3 4" key="1">
    <citation type="submission" date="2016-12" db="EMBL/GenBank/DDBJ databases">
        <authorList>
            <person name="Song W.-J."/>
            <person name="Kurnit D.M."/>
        </authorList>
    </citation>
    <scope>NUCLEOTIDE SEQUENCE [LARGE SCALE GENOMIC DNA]</scope>
    <source>
        <strain evidence="3 4">DSM 30827</strain>
    </source>
</reference>
<feature type="compositionally biased region" description="Low complexity" evidence="1">
    <location>
        <begin position="246"/>
        <end position="257"/>
    </location>
</feature>
<feature type="compositionally biased region" description="Low complexity" evidence="1">
    <location>
        <begin position="199"/>
        <end position="233"/>
    </location>
</feature>
<dbReference type="OrthoDB" id="4426886at2"/>
<accession>A0A1Q2HUC1</accession>
<dbReference type="RefSeq" id="WP_095659293.1">
    <property type="nucleotide sequence ID" value="NZ_CP019688.1"/>
</dbReference>
<feature type="transmembrane region" description="Helical" evidence="2">
    <location>
        <begin position="102"/>
        <end position="124"/>
    </location>
</feature>
<name>A0A1Q2HUC1_9CORY</name>
<organism evidence="3 4">
    <name type="scientific">Corynebacterium glaucum</name>
    <dbReference type="NCBI Taxonomy" id="187491"/>
    <lineage>
        <taxon>Bacteria</taxon>
        <taxon>Bacillati</taxon>
        <taxon>Actinomycetota</taxon>
        <taxon>Actinomycetes</taxon>
        <taxon>Mycobacteriales</taxon>
        <taxon>Corynebacteriaceae</taxon>
        <taxon>Corynebacterium</taxon>
    </lineage>
</organism>
<evidence type="ECO:0000256" key="2">
    <source>
        <dbReference type="SAM" id="Phobius"/>
    </source>
</evidence>
<evidence type="ECO:0000313" key="3">
    <source>
        <dbReference type="EMBL" id="AQQ14447.1"/>
    </source>
</evidence>